<name>Z9JIZ7_9GAMM</name>
<dbReference type="OrthoDB" id="7575400at2"/>
<evidence type="ECO:0000313" key="6">
    <source>
        <dbReference type="Proteomes" id="UP001430701"/>
    </source>
</evidence>
<evidence type="ECO:0000259" key="2">
    <source>
        <dbReference type="Pfam" id="PF01337"/>
    </source>
</evidence>
<reference evidence="3 5" key="1">
    <citation type="journal article" date="2014" name="Genome Announc.">
        <title>Draft Genome Sequence of Xylella fastidiosa Pear Leaf Scorch Strain in Taiwan.</title>
        <authorList>
            <person name="Su C.C."/>
            <person name="Deng W.L."/>
            <person name="Jan F.J."/>
            <person name="Chang C.J."/>
            <person name="Huang H."/>
            <person name="Chen J."/>
        </authorList>
    </citation>
    <scope>NUCLEOTIDE SEQUENCE [LARGE SCALE GENOMIC DNA]</scope>
    <source>
        <strain evidence="3 5">PLS229</strain>
    </source>
</reference>
<organism evidence="3 5">
    <name type="scientific">Xylella taiwanensis</name>
    <dbReference type="NCBI Taxonomy" id="1444770"/>
    <lineage>
        <taxon>Bacteria</taxon>
        <taxon>Pseudomonadati</taxon>
        <taxon>Pseudomonadota</taxon>
        <taxon>Gammaproteobacteria</taxon>
        <taxon>Lysobacterales</taxon>
        <taxon>Lysobacteraceae</taxon>
        <taxon>Xylella</taxon>
    </lineage>
</organism>
<comment type="similarity">
    <text evidence="1">Belongs to the barstar family.</text>
</comment>
<gene>
    <name evidence="3" type="ORF">AF72_09475</name>
    <name evidence="4" type="ORF">LPH55_00320</name>
</gene>
<comment type="caution">
    <text evidence="3">The sequence shown here is derived from an EMBL/GenBank/DDBJ whole genome shotgun (WGS) entry which is preliminary data.</text>
</comment>
<evidence type="ECO:0000256" key="1">
    <source>
        <dbReference type="ARBA" id="ARBA00006845"/>
    </source>
</evidence>
<evidence type="ECO:0000313" key="4">
    <source>
        <dbReference type="EMBL" id="MCD8471953.1"/>
    </source>
</evidence>
<dbReference type="RefSeq" id="WP_038271765.1">
    <property type="nucleotide sequence ID" value="NZ_CP053627.1"/>
</dbReference>
<sequence>MNGTNLRLDLTTPRSSSVYRVASSDLPNLAALARASGLQVTHVDLHHCRNKAALLLHLASQLSFPKSFGSNWDALADALRDLSWMAAPGGQALLLDGMDTLAHQAADTHTTLLDIFHETATFWASNNRVFVVFVADTD</sequence>
<dbReference type="SUPFAM" id="SSF52038">
    <property type="entry name" value="Barstar-related"/>
    <property type="match status" value="1"/>
</dbReference>
<dbReference type="Proteomes" id="UP000020406">
    <property type="component" value="Unassembled WGS sequence"/>
</dbReference>
<dbReference type="InterPro" id="IPR000468">
    <property type="entry name" value="Barstar"/>
</dbReference>
<feature type="domain" description="Barstar (barnase inhibitor)" evidence="2">
    <location>
        <begin position="39"/>
        <end position="134"/>
    </location>
</feature>
<dbReference type="STRING" id="1444770.AF72_09475"/>
<evidence type="ECO:0000313" key="5">
    <source>
        <dbReference type="Proteomes" id="UP000020406"/>
    </source>
</evidence>
<dbReference type="Proteomes" id="UP001430701">
    <property type="component" value="Unassembled WGS sequence"/>
</dbReference>
<dbReference type="EMBL" id="JDSQ01000015">
    <property type="protein sequence ID" value="EWS77732.1"/>
    <property type="molecule type" value="Genomic_DNA"/>
</dbReference>
<dbReference type="KEGG" id="xtw:AB672_10335"/>
<dbReference type="InterPro" id="IPR035905">
    <property type="entry name" value="Barstar-like_sf"/>
</dbReference>
<accession>Z9JIZ7</accession>
<dbReference type="AlphaFoldDB" id="Z9JIZ7"/>
<protein>
    <submittedName>
        <fullName evidence="3">Barstar (Barnase inhibitor)</fullName>
    </submittedName>
    <submittedName>
        <fullName evidence="4">Barstar family protein</fullName>
    </submittedName>
</protein>
<dbReference type="Pfam" id="PF01337">
    <property type="entry name" value="Barstar"/>
    <property type="match status" value="1"/>
</dbReference>
<dbReference type="eggNOG" id="COG2732">
    <property type="taxonomic scope" value="Bacteria"/>
</dbReference>
<dbReference type="PATRIC" id="fig|1444770.3.peg.2247"/>
<reference evidence="4" key="2">
    <citation type="submission" date="2021-11" db="EMBL/GenBank/DDBJ databases">
        <title>Genome sequence of Xylella taiwanensis PLS432.</title>
        <authorList>
            <person name="Weng L.-W."/>
            <person name="Su C.-C."/>
            <person name="Tsai C.-W."/>
            <person name="Kuo C.-H."/>
        </authorList>
    </citation>
    <scope>NUCLEOTIDE SEQUENCE</scope>
    <source>
        <strain evidence="4">PLS432</strain>
    </source>
</reference>
<dbReference type="Gene3D" id="3.30.370.10">
    <property type="entry name" value="Barstar-like"/>
    <property type="match status" value="1"/>
</dbReference>
<proteinExistence type="inferred from homology"/>
<evidence type="ECO:0000313" key="3">
    <source>
        <dbReference type="EMBL" id="EWS77732.1"/>
    </source>
</evidence>
<keyword evidence="6" id="KW-1185">Reference proteome</keyword>
<dbReference type="CDD" id="cd05141">
    <property type="entry name" value="Barstar_evA4336-like"/>
    <property type="match status" value="1"/>
</dbReference>
<dbReference type="EMBL" id="JAJPPU010000001">
    <property type="protein sequence ID" value="MCD8471953.1"/>
    <property type="molecule type" value="Genomic_DNA"/>
</dbReference>
<dbReference type="GeneID" id="68901688"/>